<dbReference type="InterPro" id="IPR035892">
    <property type="entry name" value="C2_domain_sf"/>
</dbReference>
<evidence type="ECO:0000313" key="13">
    <source>
        <dbReference type="Proteomes" id="UP000007648"/>
    </source>
</evidence>
<keyword evidence="13" id="KW-1185">Reference proteome</keyword>
<evidence type="ECO:0000256" key="1">
    <source>
        <dbReference type="ARBA" id="ARBA00004172"/>
    </source>
</evidence>
<dbReference type="GO" id="GO:0001956">
    <property type="term" value="P:positive regulation of neurotransmitter secretion"/>
    <property type="evidence" value="ECO:0007669"/>
    <property type="project" value="Ensembl"/>
</dbReference>
<dbReference type="GO" id="GO:0005886">
    <property type="term" value="C:plasma membrane"/>
    <property type="evidence" value="ECO:0007669"/>
    <property type="project" value="Ensembl"/>
</dbReference>
<dbReference type="GO" id="GO:1905413">
    <property type="term" value="P:regulation of dense core granule exocytosis"/>
    <property type="evidence" value="ECO:0007669"/>
    <property type="project" value="Ensembl"/>
</dbReference>
<dbReference type="CDD" id="cd08676">
    <property type="entry name" value="C2A_Munc13-like"/>
    <property type="match status" value="1"/>
</dbReference>
<name>A0A7N4NM74_SARHA</name>
<dbReference type="GO" id="GO:0005543">
    <property type="term" value="F:phospholipid binding"/>
    <property type="evidence" value="ECO:0007669"/>
    <property type="project" value="Ensembl"/>
</dbReference>
<evidence type="ECO:0000259" key="9">
    <source>
        <dbReference type="PROSITE" id="PS50004"/>
    </source>
</evidence>
<evidence type="ECO:0000256" key="3">
    <source>
        <dbReference type="ARBA" id="ARBA00004603"/>
    </source>
</evidence>
<dbReference type="InParanoid" id="A0A7N4NM74"/>
<feature type="domain" description="C2" evidence="9">
    <location>
        <begin position="1076"/>
        <end position="1202"/>
    </location>
</feature>
<dbReference type="GO" id="GO:0050795">
    <property type="term" value="P:regulation of behavior"/>
    <property type="evidence" value="ECO:0007669"/>
    <property type="project" value="Ensembl"/>
</dbReference>
<keyword evidence="5" id="KW-0268">Exocytosis</keyword>
<dbReference type="GO" id="GO:0019905">
    <property type="term" value="F:syntaxin binding"/>
    <property type="evidence" value="ECO:0007669"/>
    <property type="project" value="Ensembl"/>
</dbReference>
<dbReference type="GO" id="GO:0055038">
    <property type="term" value="C:recycling endosome membrane"/>
    <property type="evidence" value="ECO:0007669"/>
    <property type="project" value="Ensembl"/>
</dbReference>
<dbReference type="AlphaFoldDB" id="A0A7N4NM74"/>
<dbReference type="GO" id="GO:0031902">
    <property type="term" value="C:late endosome membrane"/>
    <property type="evidence" value="ECO:0007669"/>
    <property type="project" value="Ensembl"/>
</dbReference>
<dbReference type="FunCoup" id="A0A7N4NM74">
    <property type="interactions" value="418"/>
</dbReference>
<evidence type="ECO:0000256" key="4">
    <source>
        <dbReference type="ARBA" id="ARBA00005823"/>
    </source>
</evidence>
<dbReference type="GeneTree" id="ENSGT00730000110939"/>
<evidence type="ECO:0000259" key="10">
    <source>
        <dbReference type="PROSITE" id="PS51258"/>
    </source>
</evidence>
<dbReference type="GO" id="GO:0005829">
    <property type="term" value="C:cytosol"/>
    <property type="evidence" value="ECO:0007669"/>
    <property type="project" value="Ensembl"/>
</dbReference>
<evidence type="ECO:0000256" key="6">
    <source>
        <dbReference type="ARBA" id="ARBA00022490"/>
    </source>
</evidence>
<dbReference type="GO" id="GO:0032228">
    <property type="term" value="P:regulation of synaptic transmission, GABAergic"/>
    <property type="evidence" value="ECO:0007669"/>
    <property type="project" value="Ensembl"/>
</dbReference>
<dbReference type="PROSITE" id="PS50004">
    <property type="entry name" value="C2"/>
    <property type="match status" value="2"/>
</dbReference>
<reference evidence="12 13" key="1">
    <citation type="journal article" date="2011" name="Proc. Natl. Acad. Sci. U.S.A.">
        <title>Genetic diversity and population structure of the endangered marsupial Sarcophilus harrisii (Tasmanian devil).</title>
        <authorList>
            <person name="Miller W."/>
            <person name="Hayes V.M."/>
            <person name="Ratan A."/>
            <person name="Petersen D.C."/>
            <person name="Wittekindt N.E."/>
            <person name="Miller J."/>
            <person name="Walenz B."/>
            <person name="Knight J."/>
            <person name="Qi J."/>
            <person name="Zhao F."/>
            <person name="Wang Q."/>
            <person name="Bedoya-Reina O.C."/>
            <person name="Katiyar N."/>
            <person name="Tomsho L.P."/>
            <person name="Kasson L.M."/>
            <person name="Hardie R.A."/>
            <person name="Woodbridge P."/>
            <person name="Tindall E.A."/>
            <person name="Bertelsen M.F."/>
            <person name="Dixon D."/>
            <person name="Pyecroft S."/>
            <person name="Helgen K.M."/>
            <person name="Lesk A.M."/>
            <person name="Pringle T.H."/>
            <person name="Patterson N."/>
            <person name="Zhang Y."/>
            <person name="Kreiss A."/>
            <person name="Woods G.M."/>
            <person name="Jones M.E."/>
            <person name="Schuster S.C."/>
        </authorList>
    </citation>
    <scope>NUCLEOTIDE SEQUENCE [LARGE SCALE GENOMIC DNA]</scope>
</reference>
<dbReference type="GO" id="GO:0098793">
    <property type="term" value="C:presynapse"/>
    <property type="evidence" value="ECO:0007669"/>
    <property type="project" value="GOC"/>
</dbReference>
<gene>
    <name evidence="12" type="primary">BAIAP3</name>
</gene>
<evidence type="ECO:0000256" key="2">
    <source>
        <dbReference type="ARBA" id="ARBA00004496"/>
    </source>
</evidence>
<dbReference type="InterPro" id="IPR052095">
    <property type="entry name" value="UNC-13_domain"/>
</dbReference>
<feature type="domain" description="MHD2" evidence="11">
    <location>
        <begin position="946"/>
        <end position="1054"/>
    </location>
</feature>
<dbReference type="GO" id="GO:1990502">
    <property type="term" value="P:dense core granule maturation"/>
    <property type="evidence" value="ECO:0007669"/>
    <property type="project" value="Ensembl"/>
</dbReference>
<dbReference type="Pfam" id="PF06292">
    <property type="entry name" value="MUN"/>
    <property type="match status" value="1"/>
</dbReference>
<dbReference type="InterPro" id="IPR010439">
    <property type="entry name" value="MUN_dom"/>
</dbReference>
<comment type="similarity">
    <text evidence="4">Belongs to the unc-13 family.</text>
</comment>
<keyword evidence="7" id="KW-0967">Endosome</keyword>
<evidence type="ECO:0000256" key="5">
    <source>
        <dbReference type="ARBA" id="ARBA00022483"/>
    </source>
</evidence>
<evidence type="ECO:0000313" key="12">
    <source>
        <dbReference type="Ensembl" id="ENSSHAP00000025167.1"/>
    </source>
</evidence>
<dbReference type="GO" id="GO:0006887">
    <property type="term" value="P:exocytosis"/>
    <property type="evidence" value="ECO:0007669"/>
    <property type="project" value="UniProtKB-KW"/>
</dbReference>
<feature type="domain" description="C2" evidence="9">
    <location>
        <begin position="228"/>
        <end position="393"/>
    </location>
</feature>
<dbReference type="Pfam" id="PF00168">
    <property type="entry name" value="C2"/>
    <property type="match status" value="3"/>
</dbReference>
<dbReference type="GO" id="GO:0042147">
    <property type="term" value="P:retrograde transport, endosome to Golgi"/>
    <property type="evidence" value="ECO:0007669"/>
    <property type="project" value="Ensembl"/>
</dbReference>
<evidence type="ECO:0000259" key="11">
    <source>
        <dbReference type="PROSITE" id="PS51259"/>
    </source>
</evidence>
<dbReference type="Ensembl" id="ENSSHAT00000047716.1">
    <property type="protein sequence ID" value="ENSSHAP00000025167.1"/>
    <property type="gene ID" value="ENSSHAG00000007915.2"/>
</dbReference>
<dbReference type="PANTHER" id="PTHR45999:SF1">
    <property type="entry name" value="BAI1-ASSOCIATED PROTEIN 3"/>
    <property type="match status" value="1"/>
</dbReference>
<dbReference type="InterPro" id="IPR014772">
    <property type="entry name" value="Munc13_dom-2"/>
</dbReference>
<dbReference type="GO" id="GO:0032588">
    <property type="term" value="C:trans-Golgi network membrane"/>
    <property type="evidence" value="ECO:0007669"/>
    <property type="project" value="Ensembl"/>
</dbReference>
<feature type="region of interest" description="Disordered" evidence="8">
    <location>
        <begin position="95"/>
        <end position="132"/>
    </location>
</feature>
<reference evidence="12" key="2">
    <citation type="submission" date="2025-08" db="UniProtKB">
        <authorList>
            <consortium name="Ensembl"/>
        </authorList>
    </citation>
    <scope>IDENTIFICATION</scope>
</reference>
<evidence type="ECO:0000256" key="7">
    <source>
        <dbReference type="ARBA" id="ARBA00022753"/>
    </source>
</evidence>
<feature type="domain" description="MHD1" evidence="10">
    <location>
        <begin position="721"/>
        <end position="842"/>
    </location>
</feature>
<dbReference type="GO" id="GO:0005509">
    <property type="term" value="F:calcium ion binding"/>
    <property type="evidence" value="ECO:0007669"/>
    <property type="project" value="Ensembl"/>
</dbReference>
<sequence length="1252" mass="140610">MFIVVLSDYTGLISSLCSKNILLRESGTVVLPPSYLNPNPNLIVDSWSFPKSIQHLERTETGKTGEEQRQRAFWRTVMSTLLDIKSSVLRQVQRSQSFRRRADESAPSGAAAGSSSSLQEGGPEASVAREEGDEGDFFSKMKLILKKKETRQRLGRLEGVLHSSAPPPREPLGPSLAAESLPPTKKEVEMLFEEALYTVCYRSGLPSPEHVASEDKLFDYLQKVFSMSSSELEAALRRVKEAKPPTYSLKVTVVRAKNLLAKDANGFSDPYCMLGILIGQSPREQGEKKERKFSFRKRKEKVEKRNSARDVLPAKYIQVTEVKNSTLNPVWNEHFLFEIDDAANDQLHLDIWDHDDDVSVAEACKKLNEVIGFKGMGRYFKQIVKSARANGMAGASEDNADDFLGCLNIPIREIPVTGLDKWFRLEPRSSSSRVQGDCHLILKLITTQRDTSMSRRMSGFQVHGLLLSQLLQFEHGQDQPEAYSWKGELSGPAVTILSHHGTQTDLSALQLAMIHWQASSQHHQACSLDYCYLLELLGTIQEQWGEAAAALPRDQEESLASSFISFVEHALLLLRQLRELFPVTNSNAISRLEFLLRCLSQIHSLQPFRMVCPFQNELHVDIATALKKGTQDWYERLQRNWSPLGKPGLECLPGLISLADAVYDDLQASHSVYGKLFVSIVKVDLFGITYRQLEKLVAEEVQAPVEELSAGLEPGSAPGLFELYITLAEIQRLRTHLLTKDSPALALPGFHLQFLPAIRLWLQTLRDKTRQRLQKAVDVDKLEPMEATSKHSSSAADASLCFSQTQELWAQLAWPESAEALDLVTQLTEDICEAALYYPELVRKKVDTRPLALGEAVSEPLCIALNNVEHIRKATGQVLRGLEWPEPGGGSPGGLPRALKNRLLAMDEDLQREARNMIAHLTAKMVGDIKKYVQHISLSPDSIQNEEAIAPLMKYLDDKLILLSDSLVKENLCRVLEALWDLLLQVILQVLGANRDVSAEFYRRFYYTLEALVDFFHAEGQGLPLESLRDGHYKTLEEELRLNKCSTSECIEQYYLDKLKQGGGTTLSQRSMEQNKYGRLSVRCYYEAAEQRLAVEVLHAADLIALDANGLSDPFVIVELCPHHIFPLARSQRTQVKTKTLHPVYDELFHFSVPAELCRHRAACVVFTVMDHDWLSTNDFAGEAALALSNISGLSRPQVGSSARSMQPTTLHLRRPKANVKSALRMLEGRMDREAQEFVKKLKEMEKSMGDD</sequence>
<dbReference type="PROSITE" id="PS51259">
    <property type="entry name" value="MHD2"/>
    <property type="match status" value="1"/>
</dbReference>
<dbReference type="GO" id="GO:0098982">
    <property type="term" value="C:GABA-ergic synapse"/>
    <property type="evidence" value="ECO:0007669"/>
    <property type="project" value="Ensembl"/>
</dbReference>
<dbReference type="CDD" id="cd04009">
    <property type="entry name" value="C2B_Munc13-like"/>
    <property type="match status" value="1"/>
</dbReference>
<evidence type="ECO:0000256" key="8">
    <source>
        <dbReference type="SAM" id="MobiDB-lite"/>
    </source>
</evidence>
<keyword evidence="6" id="KW-0963">Cytoplasm</keyword>
<dbReference type="Gene3D" id="2.60.40.150">
    <property type="entry name" value="C2 domain"/>
    <property type="match status" value="2"/>
</dbReference>
<reference evidence="12" key="3">
    <citation type="submission" date="2025-09" db="UniProtKB">
        <authorList>
            <consortium name="Ensembl"/>
        </authorList>
    </citation>
    <scope>IDENTIFICATION</scope>
</reference>
<dbReference type="InterPro" id="IPR000008">
    <property type="entry name" value="C2_dom"/>
</dbReference>
<feature type="compositionally biased region" description="Low complexity" evidence="8">
    <location>
        <begin position="105"/>
        <end position="117"/>
    </location>
</feature>
<dbReference type="InterPro" id="IPR014770">
    <property type="entry name" value="Munc13_1"/>
</dbReference>
<comment type="subcellular location">
    <subcellularLocation>
        <location evidence="2">Cytoplasm</location>
    </subcellularLocation>
    <subcellularLocation>
        <location evidence="3">Late endosome</location>
    </subcellularLocation>
    <subcellularLocation>
        <location evidence="1">Recycling endosome</location>
    </subcellularLocation>
</comment>
<accession>A0A7N4NM74</accession>
<dbReference type="Gene3D" id="1.10.357.50">
    <property type="match status" value="1"/>
</dbReference>
<dbReference type="SUPFAM" id="SSF49562">
    <property type="entry name" value="C2 domain (Calcium/lipid-binding domain, CaLB)"/>
    <property type="match status" value="2"/>
</dbReference>
<protein>
    <submittedName>
        <fullName evidence="12">BAI1 associated protein 3</fullName>
    </submittedName>
</protein>
<dbReference type="PROSITE" id="PS51258">
    <property type="entry name" value="MHD1"/>
    <property type="match status" value="1"/>
</dbReference>
<dbReference type="GO" id="GO:0099503">
    <property type="term" value="C:secretory vesicle"/>
    <property type="evidence" value="ECO:0007669"/>
    <property type="project" value="TreeGrafter"/>
</dbReference>
<organism evidence="12 13">
    <name type="scientific">Sarcophilus harrisii</name>
    <name type="common">Tasmanian devil</name>
    <name type="synonym">Sarcophilus laniarius</name>
    <dbReference type="NCBI Taxonomy" id="9305"/>
    <lineage>
        <taxon>Eukaryota</taxon>
        <taxon>Metazoa</taxon>
        <taxon>Chordata</taxon>
        <taxon>Craniata</taxon>
        <taxon>Vertebrata</taxon>
        <taxon>Euteleostomi</taxon>
        <taxon>Mammalia</taxon>
        <taxon>Metatheria</taxon>
        <taxon>Dasyuromorphia</taxon>
        <taxon>Dasyuridae</taxon>
        <taxon>Sarcophilus</taxon>
    </lineage>
</organism>
<dbReference type="GO" id="GO:0035774">
    <property type="term" value="P:positive regulation of insulin secretion involved in cellular response to glucose stimulus"/>
    <property type="evidence" value="ECO:0007669"/>
    <property type="project" value="Ensembl"/>
</dbReference>
<dbReference type="GO" id="GO:0007186">
    <property type="term" value="P:G protein-coupled receptor signaling pathway"/>
    <property type="evidence" value="ECO:0007669"/>
    <property type="project" value="Ensembl"/>
</dbReference>
<proteinExistence type="inferred from homology"/>
<dbReference type="Proteomes" id="UP000007648">
    <property type="component" value="Unassembled WGS sequence"/>
</dbReference>
<dbReference type="PANTHER" id="PTHR45999">
    <property type="entry name" value="UNC-13-4A, ISOFORM B"/>
    <property type="match status" value="1"/>
</dbReference>
<feature type="region of interest" description="Disordered" evidence="8">
    <location>
        <begin position="156"/>
        <end position="180"/>
    </location>
</feature>
<dbReference type="SMART" id="SM00239">
    <property type="entry name" value="C2"/>
    <property type="match status" value="2"/>
</dbReference>